<sequence>MKTPQQPSPPPPGKGLDLAHEAPQPDAPLTVALEPSLHPLPDAAHAPEHRHPGAVLGGDVRARVEQHVEALGPYLRLPVALQALADAVPAAGGADAALVAPHRLDVLAKEQAVHDAGEAVVVHLPRPRAALAHLGAVLRARLPVGHEPDVGLEVAHVDAAAKVDERHAPRAPPVGAVGAVLRRQRRVVGAAVEAEQAVVHLQVAVQDAAGVQGLDGAEELDGEEHGQLLIHDAGRLGAEEVDDVEEASVRVVREEEEPFVLVQVELVGVRYGGGGAVLGPQTRVGEPHHVELPRGRRELHLERLQGATVADRKRALAHGHDAVFVLVLLVGRRVLDKIDGSERACAKLLADGVLGGNVRELDGDDGAGAACPLRAALGCLRHGFGELSDFVASLVLLIPVIVESGVRTQRRLHVGEDLVPHRLINRVALQLLDDGSFGRRRLRRGRLGLAEEWLGDLYRSHLAQDFPERTAAGLLRGGLLLVDGRLDVVAARSLVLCLPFCKRKRGFGPLRDGCHEGEPVVSHLDRVPKRPCSGLIILRRYRNEHGLCPGRVVVVVVLLLLLLLLFHFLAPFVPRLAVLPGSRPLIVLGAGRFDVARVHQVRDLSVVDVGLRRILAEDRDVFVGGKVGPLAYALHVRSIFVRPVRLVPFLGVIIHVHLTGHHCALRFGCVVTVCLVVVAVIALSFLRVIFFGVGLDGSSTMEGSVSPVTGAASSASGSLSQGTSSQPRFMAQTSSNPSSEPGSSGPYISPIIINIWALGSICEKVVLTVSLKIAILGAVLFFPPAFNVSPAHGLGSITFSFFRSPSEPIESHPLELGPREARGGGAASVSEKMAILALPGLGAAPPTPELGRGAWGSAAAAAAAARAAAKGSTLAARAGRTVGRAGDEGASAASSGWSASLCWNSLNLRIRRWTGLASRSMPSL</sequence>
<dbReference type="AlphaFoldDB" id="A0A4U6XCS6"/>
<dbReference type="Proteomes" id="UP000310108">
    <property type="component" value="Unassembled WGS sequence"/>
</dbReference>
<feature type="transmembrane region" description="Helical" evidence="2">
    <location>
        <begin position="664"/>
        <end position="686"/>
    </location>
</feature>
<comment type="caution">
    <text evidence="3">The sequence shown here is derived from an EMBL/GenBank/DDBJ whole genome shotgun (WGS) entry which is preliminary data.</text>
</comment>
<feature type="compositionally biased region" description="Low complexity" evidence="1">
    <location>
        <begin position="712"/>
        <end position="727"/>
    </location>
</feature>
<feature type="transmembrane region" description="Helical" evidence="2">
    <location>
        <begin position="552"/>
        <end position="573"/>
    </location>
</feature>
<reference evidence="3 4" key="1">
    <citation type="journal article" date="2019" name="PLoS ONE">
        <title>Comparative genome analysis indicates high evolutionary potential of pathogenicity genes in Colletotrichum tanaceti.</title>
        <authorList>
            <person name="Lelwala R.V."/>
            <person name="Korhonen P.K."/>
            <person name="Young N.D."/>
            <person name="Scott J.B."/>
            <person name="Ades P.A."/>
            <person name="Gasser R.B."/>
            <person name="Taylor P.W.J."/>
        </authorList>
    </citation>
    <scope>NUCLEOTIDE SEQUENCE [LARGE SCALE GENOMIC DNA]</scope>
    <source>
        <strain evidence="3">BRIP57314</strain>
    </source>
</reference>
<evidence type="ECO:0000256" key="1">
    <source>
        <dbReference type="SAM" id="MobiDB-lite"/>
    </source>
</evidence>
<proteinExistence type="predicted"/>
<keyword evidence="2" id="KW-0812">Transmembrane</keyword>
<dbReference type="EMBL" id="PJEX01000202">
    <property type="protein sequence ID" value="TKW53133.1"/>
    <property type="molecule type" value="Genomic_DNA"/>
</dbReference>
<keyword evidence="2" id="KW-0472">Membrane</keyword>
<organism evidence="3 4">
    <name type="scientific">Colletotrichum tanaceti</name>
    <dbReference type="NCBI Taxonomy" id="1306861"/>
    <lineage>
        <taxon>Eukaryota</taxon>
        <taxon>Fungi</taxon>
        <taxon>Dikarya</taxon>
        <taxon>Ascomycota</taxon>
        <taxon>Pezizomycotina</taxon>
        <taxon>Sordariomycetes</taxon>
        <taxon>Hypocreomycetidae</taxon>
        <taxon>Glomerellales</taxon>
        <taxon>Glomerellaceae</taxon>
        <taxon>Colletotrichum</taxon>
        <taxon>Colletotrichum destructivum species complex</taxon>
    </lineage>
</organism>
<keyword evidence="2" id="KW-1133">Transmembrane helix</keyword>
<keyword evidence="4" id="KW-1185">Reference proteome</keyword>
<feature type="region of interest" description="Disordered" evidence="1">
    <location>
        <begin position="1"/>
        <end position="27"/>
    </location>
</feature>
<gene>
    <name evidence="3" type="ORF">CTA1_5995</name>
</gene>
<feature type="compositionally biased region" description="Pro residues" evidence="1">
    <location>
        <begin position="1"/>
        <end position="13"/>
    </location>
</feature>
<protein>
    <submittedName>
        <fullName evidence="3">Uncharacterized protein</fullName>
    </submittedName>
</protein>
<name>A0A4U6XCS6_9PEZI</name>
<accession>A0A4U6XCS6</accession>
<evidence type="ECO:0000313" key="3">
    <source>
        <dbReference type="EMBL" id="TKW53133.1"/>
    </source>
</evidence>
<evidence type="ECO:0000256" key="2">
    <source>
        <dbReference type="SAM" id="Phobius"/>
    </source>
</evidence>
<feature type="compositionally biased region" description="Low complexity" evidence="1">
    <location>
        <begin position="734"/>
        <end position="744"/>
    </location>
</feature>
<feature type="region of interest" description="Disordered" evidence="1">
    <location>
        <begin position="712"/>
        <end position="744"/>
    </location>
</feature>
<evidence type="ECO:0000313" key="4">
    <source>
        <dbReference type="Proteomes" id="UP000310108"/>
    </source>
</evidence>